<dbReference type="InterPro" id="IPR051446">
    <property type="entry name" value="HTH_trans_reg/aminotransferase"/>
</dbReference>
<dbReference type="AlphaFoldDB" id="A0A9Q9SF09"/>
<dbReference type="GO" id="GO:0030170">
    <property type="term" value="F:pyridoxal phosphate binding"/>
    <property type="evidence" value="ECO:0007669"/>
    <property type="project" value="InterPro"/>
</dbReference>
<comment type="similarity">
    <text evidence="1">In the C-terminal section; belongs to the class-I pyridoxal-phosphate-dependent aminotransferase family.</text>
</comment>
<dbReference type="Pfam" id="PF00155">
    <property type="entry name" value="Aminotran_1_2"/>
    <property type="match status" value="1"/>
</dbReference>
<dbReference type="Gene3D" id="1.10.10.10">
    <property type="entry name" value="Winged helix-like DNA-binding domain superfamily/Winged helix DNA-binding domain"/>
    <property type="match status" value="1"/>
</dbReference>
<evidence type="ECO:0000256" key="2">
    <source>
        <dbReference type="ARBA" id="ARBA00022898"/>
    </source>
</evidence>
<gene>
    <name evidence="7" type="ORF">BAR24066_01342</name>
</gene>
<evidence type="ECO:0000256" key="5">
    <source>
        <dbReference type="ARBA" id="ARBA00023163"/>
    </source>
</evidence>
<dbReference type="SMART" id="SM00345">
    <property type="entry name" value="HTH_GNTR"/>
    <property type="match status" value="1"/>
</dbReference>
<protein>
    <submittedName>
        <fullName evidence="7">2-aminoadipate aminotransferase</fullName>
    </submittedName>
</protein>
<keyword evidence="3" id="KW-0805">Transcription regulation</keyword>
<accession>A0A9Q9SF09</accession>
<evidence type="ECO:0000256" key="1">
    <source>
        <dbReference type="ARBA" id="ARBA00005384"/>
    </source>
</evidence>
<keyword evidence="7" id="KW-0032">Aminotransferase</keyword>
<dbReference type="EMBL" id="CABVPX010000004">
    <property type="protein sequence ID" value="VWB31469.1"/>
    <property type="molecule type" value="Genomic_DNA"/>
</dbReference>
<dbReference type="GO" id="GO:0003677">
    <property type="term" value="F:DNA binding"/>
    <property type="evidence" value="ECO:0007669"/>
    <property type="project" value="UniProtKB-KW"/>
</dbReference>
<dbReference type="InterPro" id="IPR015424">
    <property type="entry name" value="PyrdxlP-dep_Trfase"/>
</dbReference>
<dbReference type="Proteomes" id="UP000494172">
    <property type="component" value="Unassembled WGS sequence"/>
</dbReference>
<dbReference type="CDD" id="cd00609">
    <property type="entry name" value="AAT_like"/>
    <property type="match status" value="1"/>
</dbReference>
<name>A0A9Q9SF09_9BURK</name>
<evidence type="ECO:0000313" key="8">
    <source>
        <dbReference type="Proteomes" id="UP000494172"/>
    </source>
</evidence>
<dbReference type="GO" id="GO:0003700">
    <property type="term" value="F:DNA-binding transcription factor activity"/>
    <property type="evidence" value="ECO:0007669"/>
    <property type="project" value="InterPro"/>
</dbReference>
<organism evidence="7 8">
    <name type="scientific">Burkholderia arboris</name>
    <dbReference type="NCBI Taxonomy" id="488730"/>
    <lineage>
        <taxon>Bacteria</taxon>
        <taxon>Pseudomonadati</taxon>
        <taxon>Pseudomonadota</taxon>
        <taxon>Betaproteobacteria</taxon>
        <taxon>Burkholderiales</taxon>
        <taxon>Burkholderiaceae</taxon>
        <taxon>Burkholderia</taxon>
        <taxon>Burkholderia cepacia complex</taxon>
    </lineage>
</organism>
<evidence type="ECO:0000259" key="6">
    <source>
        <dbReference type="PROSITE" id="PS50949"/>
    </source>
</evidence>
<feature type="domain" description="HTH gntR-type" evidence="6">
    <location>
        <begin position="28"/>
        <end position="96"/>
    </location>
</feature>
<dbReference type="InterPro" id="IPR036390">
    <property type="entry name" value="WH_DNA-bd_sf"/>
</dbReference>
<dbReference type="InterPro" id="IPR015422">
    <property type="entry name" value="PyrdxlP-dep_Trfase_small"/>
</dbReference>
<keyword evidence="5" id="KW-0804">Transcription</keyword>
<keyword evidence="4" id="KW-0238">DNA-binding</keyword>
<sequence length="505" mass="54709">MIRMTPFADVSRTPFADVSRTPLPLDGEPLYERLAEHYRRIIAAGTLSPGDRMPSVRAFMAQHGVSLSTAIQTFRRLEDTGWCEAKPRSGYFVRRRAAAALATLPESDGPPLSVEPPFAGLHERVSRVIDRANAATDALNLGGASALATLYPAERLQTLAIRLLRRKPTLLTDAGPVGGSPEFRQTMAKRALSYGVTVTPDDVMSTSGGVDAVNLALRAVARPGDTIAIESPAFFGLIQLLESLGLRALEIPASPTAGLSIEALEVALAAYPDIRAVVVVPNLQNPLGCVMPDERKAGLVALCSRHGVAVIEDEPYRELVEAPQAVKPVKAWDRDGTVIYCPSFNKVLAPGMRLGWMTAGRWQARVRMLKFAHSRHNAALLQAVAAEFVGSGAFDRHLHRFREQLRVQRDVTIDAIARHFPAGTRMNQPPGGMLLWIALPDGVRSDALFDAALAHGIRIAPGSIFSNSDRFDGYIRLACTRVFDVAHEAAFETLGRLVREAKAAA</sequence>
<dbReference type="InterPro" id="IPR015421">
    <property type="entry name" value="PyrdxlP-dep_Trfase_major"/>
</dbReference>
<dbReference type="GO" id="GO:0008483">
    <property type="term" value="F:transaminase activity"/>
    <property type="evidence" value="ECO:0007669"/>
    <property type="project" value="UniProtKB-KW"/>
</dbReference>
<dbReference type="PANTHER" id="PTHR46577:SF2">
    <property type="entry name" value="TRANSCRIPTIONAL REGULATORY PROTEIN"/>
    <property type="match status" value="1"/>
</dbReference>
<keyword evidence="2" id="KW-0663">Pyridoxal phosphate</keyword>
<comment type="caution">
    <text evidence="7">The sequence shown here is derived from an EMBL/GenBank/DDBJ whole genome shotgun (WGS) entry which is preliminary data.</text>
</comment>
<dbReference type="PROSITE" id="PS50949">
    <property type="entry name" value="HTH_GNTR"/>
    <property type="match status" value="1"/>
</dbReference>
<dbReference type="SUPFAM" id="SSF46785">
    <property type="entry name" value="Winged helix' DNA-binding domain"/>
    <property type="match status" value="1"/>
</dbReference>
<evidence type="ECO:0000313" key="7">
    <source>
        <dbReference type="EMBL" id="VWB31469.1"/>
    </source>
</evidence>
<dbReference type="CDD" id="cd07377">
    <property type="entry name" value="WHTH_GntR"/>
    <property type="match status" value="1"/>
</dbReference>
<dbReference type="Gene3D" id="3.40.640.10">
    <property type="entry name" value="Type I PLP-dependent aspartate aminotransferase-like (Major domain)"/>
    <property type="match status" value="1"/>
</dbReference>
<proteinExistence type="inferred from homology"/>
<dbReference type="InterPro" id="IPR000524">
    <property type="entry name" value="Tscrpt_reg_HTH_GntR"/>
</dbReference>
<dbReference type="InterPro" id="IPR036388">
    <property type="entry name" value="WH-like_DNA-bd_sf"/>
</dbReference>
<dbReference type="Pfam" id="PF00392">
    <property type="entry name" value="GntR"/>
    <property type="match status" value="1"/>
</dbReference>
<evidence type="ECO:0000256" key="4">
    <source>
        <dbReference type="ARBA" id="ARBA00023125"/>
    </source>
</evidence>
<evidence type="ECO:0000256" key="3">
    <source>
        <dbReference type="ARBA" id="ARBA00023015"/>
    </source>
</evidence>
<dbReference type="PANTHER" id="PTHR46577">
    <property type="entry name" value="HTH-TYPE TRANSCRIPTIONAL REGULATORY PROTEIN GABR"/>
    <property type="match status" value="1"/>
</dbReference>
<dbReference type="InterPro" id="IPR004839">
    <property type="entry name" value="Aminotransferase_I/II_large"/>
</dbReference>
<reference evidence="7 8" key="1">
    <citation type="submission" date="2019-09" db="EMBL/GenBank/DDBJ databases">
        <authorList>
            <person name="Depoorter E."/>
        </authorList>
    </citation>
    <scope>NUCLEOTIDE SEQUENCE [LARGE SCALE GENOMIC DNA]</scope>
    <source>
        <strain evidence="7">LMG 24066</strain>
    </source>
</reference>
<dbReference type="Gene3D" id="3.90.1150.10">
    <property type="entry name" value="Aspartate Aminotransferase, domain 1"/>
    <property type="match status" value="1"/>
</dbReference>
<dbReference type="SUPFAM" id="SSF53383">
    <property type="entry name" value="PLP-dependent transferases"/>
    <property type="match status" value="1"/>
</dbReference>
<keyword evidence="7" id="KW-0808">Transferase</keyword>